<sequence length="337" mass="36274">MGNDLSLRRALMSIGLLAAAGVLSPAYANTTCVGNQLENGVLNFQLPAIIRVDPDLSVGSIIYEDSIESGRVEMECQSTGNKYKGYVALTESDARNGVMEGVYQTNVPGIGIRMAQAQDSTATFTSSDIITPMHFVSYGGSGWSIIKTTFHGALQLVVTGEVKEGYLDTSRLTAEERWGKDVVAQLLISPGSVQIVTASHTCNLVDKNIYVPLKTVNDGDFDNNYSDILTDERFKISLTECSADTRVDFRFTSSGSTGVTNGHTLNIADSAQAASGIGIQILDKNNTLLTFDQDYTATTSTGDKEAVDIPLKARYIKTGDVRPGKVDAVATFDVFYR</sequence>
<organism evidence="8 9">
    <name type="scientific">Enterobacter cancerogenus</name>
    <dbReference type="NCBI Taxonomy" id="69218"/>
    <lineage>
        <taxon>Bacteria</taxon>
        <taxon>Pseudomonadati</taxon>
        <taxon>Pseudomonadota</taxon>
        <taxon>Gammaproteobacteria</taxon>
        <taxon>Enterobacterales</taxon>
        <taxon>Enterobacteriaceae</taxon>
        <taxon>Enterobacter</taxon>
        <taxon>Enterobacter cloacae complex</taxon>
    </lineage>
</organism>
<gene>
    <name evidence="8" type="ORF">EcCFBP13530_13860</name>
</gene>
<dbReference type="Gene3D" id="2.60.40.1090">
    <property type="entry name" value="Fimbrial-type adhesion domain"/>
    <property type="match status" value="1"/>
</dbReference>
<reference evidence="8 9" key="1">
    <citation type="journal article" date="2019" name="Sci. Rep.">
        <title>Differences in resource use lead to coexistence of seed-transmitted microbial populations.</title>
        <authorList>
            <person name="Torres-Cortes G."/>
            <person name="Garcia B.J."/>
            <person name="Compant S."/>
            <person name="Rezki S."/>
            <person name="Jones P."/>
            <person name="Preveaux A."/>
            <person name="Briand M."/>
            <person name="Roulet A."/>
            <person name="Bouchez O."/>
            <person name="Jacobson D."/>
            <person name="Barret M."/>
        </authorList>
    </citation>
    <scope>NUCLEOTIDE SEQUENCE [LARGE SCALE GENOMIC DNA]</scope>
    <source>
        <strain evidence="8 9">CFBP13530</strain>
    </source>
</reference>
<feature type="domain" description="MrkD-like receptor binding" evidence="7">
    <location>
        <begin position="50"/>
        <end position="127"/>
    </location>
</feature>
<dbReference type="Gene3D" id="2.60.40.3310">
    <property type="match status" value="1"/>
</dbReference>
<feature type="signal peptide" evidence="5">
    <location>
        <begin position="1"/>
        <end position="28"/>
    </location>
</feature>
<evidence type="ECO:0000256" key="5">
    <source>
        <dbReference type="SAM" id="SignalP"/>
    </source>
</evidence>
<dbReference type="PANTHER" id="PTHR33420">
    <property type="entry name" value="FIMBRIAL SUBUNIT ELFA-RELATED"/>
    <property type="match status" value="1"/>
</dbReference>
<comment type="similarity">
    <text evidence="2">Belongs to the fimbrial protein family.</text>
</comment>
<evidence type="ECO:0000256" key="1">
    <source>
        <dbReference type="ARBA" id="ARBA00004561"/>
    </source>
</evidence>
<evidence type="ECO:0000259" key="6">
    <source>
        <dbReference type="Pfam" id="PF00419"/>
    </source>
</evidence>
<dbReference type="AlphaFoldDB" id="A0AB38P201"/>
<dbReference type="Pfam" id="PF00419">
    <property type="entry name" value="Fimbrial"/>
    <property type="match status" value="1"/>
</dbReference>
<dbReference type="InterPro" id="IPR036937">
    <property type="entry name" value="Adhesion_dom_fimbrial_sf"/>
</dbReference>
<dbReference type="InterPro" id="IPR000259">
    <property type="entry name" value="Adhesion_dom_fimbrial"/>
</dbReference>
<evidence type="ECO:0000256" key="2">
    <source>
        <dbReference type="ARBA" id="ARBA00006671"/>
    </source>
</evidence>
<evidence type="ECO:0000256" key="4">
    <source>
        <dbReference type="ARBA" id="ARBA00023263"/>
    </source>
</evidence>
<dbReference type="EMBL" id="QGAL01000004">
    <property type="protein sequence ID" value="TKK17447.1"/>
    <property type="molecule type" value="Genomic_DNA"/>
</dbReference>
<evidence type="ECO:0000313" key="9">
    <source>
        <dbReference type="Proteomes" id="UP000306327"/>
    </source>
</evidence>
<dbReference type="GO" id="GO:0009289">
    <property type="term" value="C:pilus"/>
    <property type="evidence" value="ECO:0007669"/>
    <property type="project" value="UniProtKB-SubCell"/>
</dbReference>
<evidence type="ECO:0000259" key="7">
    <source>
        <dbReference type="Pfam" id="PF22003"/>
    </source>
</evidence>
<dbReference type="Pfam" id="PF22003">
    <property type="entry name" value="MrkDrd"/>
    <property type="match status" value="1"/>
</dbReference>
<feature type="domain" description="Fimbrial-type adhesion" evidence="6">
    <location>
        <begin position="195"/>
        <end position="336"/>
    </location>
</feature>
<dbReference type="InterPro" id="IPR050263">
    <property type="entry name" value="Bact_Fimbrial_Adh_Pro"/>
</dbReference>
<name>A0AB38P201_9ENTR</name>
<dbReference type="GO" id="GO:0043709">
    <property type="term" value="P:cell adhesion involved in single-species biofilm formation"/>
    <property type="evidence" value="ECO:0007669"/>
    <property type="project" value="TreeGrafter"/>
</dbReference>
<dbReference type="InterPro" id="IPR008966">
    <property type="entry name" value="Adhesion_dom_sf"/>
</dbReference>
<protein>
    <submittedName>
        <fullName evidence="8">Fimbrial protein</fullName>
    </submittedName>
</protein>
<comment type="caution">
    <text evidence="8">The sequence shown here is derived from an EMBL/GenBank/DDBJ whole genome shotgun (WGS) entry which is preliminary data.</text>
</comment>
<proteinExistence type="inferred from homology"/>
<dbReference type="SUPFAM" id="SSF49401">
    <property type="entry name" value="Bacterial adhesins"/>
    <property type="match status" value="1"/>
</dbReference>
<keyword evidence="3 5" id="KW-0732">Signal</keyword>
<dbReference type="Proteomes" id="UP000306327">
    <property type="component" value="Unassembled WGS sequence"/>
</dbReference>
<evidence type="ECO:0000256" key="3">
    <source>
        <dbReference type="ARBA" id="ARBA00022729"/>
    </source>
</evidence>
<keyword evidence="4" id="KW-0281">Fimbrium</keyword>
<feature type="chain" id="PRO_5044274892" evidence="5">
    <location>
        <begin position="29"/>
        <end position="337"/>
    </location>
</feature>
<dbReference type="InterPro" id="IPR054160">
    <property type="entry name" value="MrkD_recept-bd"/>
</dbReference>
<accession>A0AB38P201</accession>
<comment type="subcellular location">
    <subcellularLocation>
        <location evidence="1">Fimbrium</location>
    </subcellularLocation>
</comment>
<dbReference type="PANTHER" id="PTHR33420:SF3">
    <property type="entry name" value="FIMBRIAL SUBUNIT ELFA"/>
    <property type="match status" value="1"/>
</dbReference>
<evidence type="ECO:0000313" key="8">
    <source>
        <dbReference type="EMBL" id="TKK17447.1"/>
    </source>
</evidence>